<evidence type="ECO:0000256" key="6">
    <source>
        <dbReference type="SAM" id="Phobius"/>
    </source>
</evidence>
<keyword evidence="2 6" id="KW-0812">Transmembrane</keyword>
<keyword evidence="8" id="KW-0436">Ligase</keyword>
<feature type="region of interest" description="Disordered" evidence="5">
    <location>
        <begin position="412"/>
        <end position="432"/>
    </location>
</feature>
<dbReference type="InterPro" id="IPR007016">
    <property type="entry name" value="O-antigen_ligase-rel_domated"/>
</dbReference>
<feature type="transmembrane region" description="Helical" evidence="6">
    <location>
        <begin position="101"/>
        <end position="121"/>
    </location>
</feature>
<feature type="transmembrane region" description="Helical" evidence="6">
    <location>
        <begin position="78"/>
        <end position="95"/>
    </location>
</feature>
<proteinExistence type="predicted"/>
<feature type="transmembrane region" description="Helical" evidence="6">
    <location>
        <begin position="33"/>
        <end position="66"/>
    </location>
</feature>
<feature type="transmembrane region" description="Helical" evidence="6">
    <location>
        <begin position="291"/>
        <end position="314"/>
    </location>
</feature>
<reference evidence="8 9" key="1">
    <citation type="submission" date="2016-06" db="EMBL/GenBank/DDBJ databases">
        <authorList>
            <person name="Kjaerup R.B."/>
            <person name="Dalgaard T.S."/>
            <person name="Juul-Madsen H.R."/>
        </authorList>
    </citation>
    <scope>NUCLEOTIDE SEQUENCE [LARGE SCALE GENOMIC DNA]</scope>
    <source>
        <strain evidence="8 9">DSM 45577</strain>
    </source>
</reference>
<evidence type="ECO:0000313" key="9">
    <source>
        <dbReference type="Proteomes" id="UP000198937"/>
    </source>
</evidence>
<name>A0A1C6UGT8_9ACTN</name>
<dbReference type="PANTHER" id="PTHR37422">
    <property type="entry name" value="TEICHURONIC ACID BIOSYNTHESIS PROTEIN TUAE"/>
    <property type="match status" value="1"/>
</dbReference>
<keyword evidence="9" id="KW-1185">Reference proteome</keyword>
<dbReference type="EMBL" id="FMIA01000002">
    <property type="protein sequence ID" value="SCL53161.1"/>
    <property type="molecule type" value="Genomic_DNA"/>
</dbReference>
<organism evidence="8 9">
    <name type="scientific">Micromonospora yangpuensis</name>
    <dbReference type="NCBI Taxonomy" id="683228"/>
    <lineage>
        <taxon>Bacteria</taxon>
        <taxon>Bacillati</taxon>
        <taxon>Actinomycetota</taxon>
        <taxon>Actinomycetes</taxon>
        <taxon>Micromonosporales</taxon>
        <taxon>Micromonosporaceae</taxon>
        <taxon>Micromonospora</taxon>
    </lineage>
</organism>
<feature type="transmembrane region" description="Helical" evidence="6">
    <location>
        <begin position="176"/>
        <end position="194"/>
    </location>
</feature>
<dbReference type="STRING" id="683228.GA0070617_2285"/>
<dbReference type="PANTHER" id="PTHR37422:SF13">
    <property type="entry name" value="LIPOPOLYSACCHARIDE BIOSYNTHESIS PROTEIN PA4999-RELATED"/>
    <property type="match status" value="1"/>
</dbReference>
<feature type="compositionally biased region" description="Low complexity" evidence="5">
    <location>
        <begin position="412"/>
        <end position="423"/>
    </location>
</feature>
<feature type="domain" description="O-antigen ligase-related" evidence="7">
    <location>
        <begin position="209"/>
        <end position="343"/>
    </location>
</feature>
<feature type="transmembrane region" description="Helical" evidence="6">
    <location>
        <begin position="334"/>
        <end position="352"/>
    </location>
</feature>
<evidence type="ECO:0000256" key="3">
    <source>
        <dbReference type="ARBA" id="ARBA00022989"/>
    </source>
</evidence>
<keyword evidence="3 6" id="KW-1133">Transmembrane helix</keyword>
<dbReference type="AlphaFoldDB" id="A0A1C6UGT8"/>
<evidence type="ECO:0000256" key="1">
    <source>
        <dbReference type="ARBA" id="ARBA00004141"/>
    </source>
</evidence>
<dbReference type="Pfam" id="PF04932">
    <property type="entry name" value="Wzy_C"/>
    <property type="match status" value="1"/>
</dbReference>
<feature type="transmembrane region" description="Helical" evidence="6">
    <location>
        <begin position="126"/>
        <end position="146"/>
    </location>
</feature>
<evidence type="ECO:0000256" key="4">
    <source>
        <dbReference type="ARBA" id="ARBA00023136"/>
    </source>
</evidence>
<dbReference type="InterPro" id="IPR051533">
    <property type="entry name" value="WaaL-like"/>
</dbReference>
<comment type="subcellular location">
    <subcellularLocation>
        <location evidence="1">Membrane</location>
        <topology evidence="1">Multi-pass membrane protein</topology>
    </subcellularLocation>
</comment>
<accession>A0A1C6UGT8</accession>
<sequence length="432" mass="45550">MRTALVPAAPWAQVGSTDDVPAGKPSGSRWQRPGIALLALLALLAAWQPSLVSHYGAVLAILVILVSGRRCVIRVPEVLALVLAAWAYLAVLWSTDATAAAWMAQLYATACLVFVATRMVVRTRTALFCVAYGGIAGTLITAGNLLTGGDPTQSLIRTSMVELSTRYVQDDSNINYTAYTLLGGMLLATLLLLLRPRTRVEQVGLVVALTVLGWAVLLAGTRGAVVGAFLGICYLLLSRFAPAGMRTAVLVVTPAAMLVISIGWYVRFTPELLWLDAVLGRPTGDLSGRMLLWPEALSSWASAPLLGIGPGMFVVTGRLHVGAHNLLLALGNDVGLIGVLLYLGIFIFALAGPLRHTVSASRRVACLLLVTQLPLWLTGHWETSPVALLTLGLVSMLPVALAHPAPVALTQPTPATGHAAPAGIRPAQRARS</sequence>
<dbReference type="GO" id="GO:0016874">
    <property type="term" value="F:ligase activity"/>
    <property type="evidence" value="ECO:0007669"/>
    <property type="project" value="UniProtKB-KW"/>
</dbReference>
<evidence type="ECO:0000313" key="8">
    <source>
        <dbReference type="EMBL" id="SCL53161.1"/>
    </source>
</evidence>
<keyword evidence="4 6" id="KW-0472">Membrane</keyword>
<feature type="transmembrane region" description="Helical" evidence="6">
    <location>
        <begin position="243"/>
        <end position="266"/>
    </location>
</feature>
<dbReference type="Proteomes" id="UP000198937">
    <property type="component" value="Unassembled WGS sequence"/>
</dbReference>
<evidence type="ECO:0000256" key="5">
    <source>
        <dbReference type="SAM" id="MobiDB-lite"/>
    </source>
</evidence>
<evidence type="ECO:0000256" key="2">
    <source>
        <dbReference type="ARBA" id="ARBA00022692"/>
    </source>
</evidence>
<evidence type="ECO:0000259" key="7">
    <source>
        <dbReference type="Pfam" id="PF04932"/>
    </source>
</evidence>
<dbReference type="GO" id="GO:0016020">
    <property type="term" value="C:membrane"/>
    <property type="evidence" value="ECO:0007669"/>
    <property type="project" value="UniProtKB-SubCell"/>
</dbReference>
<protein>
    <submittedName>
        <fullName evidence="8">O-antigen ligase</fullName>
    </submittedName>
</protein>
<gene>
    <name evidence="8" type="ORF">GA0070617_2285</name>
</gene>
<feature type="transmembrane region" description="Helical" evidence="6">
    <location>
        <begin position="206"/>
        <end position="237"/>
    </location>
</feature>